<reference evidence="1" key="2">
    <citation type="journal article" date="2022" name="New Phytol.">
        <title>Evolutionary transition to the ectomycorrhizal habit in the genomes of a hyperdiverse lineage of mushroom-forming fungi.</title>
        <authorList>
            <person name="Looney B."/>
            <person name="Miyauchi S."/>
            <person name="Morin E."/>
            <person name="Drula E."/>
            <person name="Courty P.E."/>
            <person name="Kohler A."/>
            <person name="Kuo A."/>
            <person name="LaButti K."/>
            <person name="Pangilinan J."/>
            <person name="Lipzen A."/>
            <person name="Riley R."/>
            <person name="Andreopoulos W."/>
            <person name="He G."/>
            <person name="Johnson J."/>
            <person name="Nolan M."/>
            <person name="Tritt A."/>
            <person name="Barry K.W."/>
            <person name="Grigoriev I.V."/>
            <person name="Nagy L.G."/>
            <person name="Hibbett D."/>
            <person name="Henrissat B."/>
            <person name="Matheny P.B."/>
            <person name="Labbe J."/>
            <person name="Martin F.M."/>
        </authorList>
    </citation>
    <scope>NUCLEOTIDE SEQUENCE</scope>
    <source>
        <strain evidence="1">EC-137</strain>
    </source>
</reference>
<comment type="caution">
    <text evidence="1">The sequence shown here is derived from an EMBL/GenBank/DDBJ whole genome shotgun (WGS) entry which is preliminary data.</text>
</comment>
<sequence length="760" mass="81554">MYNNNDQAEGLDNPAFDTPDFQEYVAEMCAQHWQRGDGIQAQAVPNHGINPSLPIFNDVPLDMLGYDFDQASSIPVQDAAQYGVAETHPVTRAASHQGVDSQCQVINISDTEDQLGSPEDGEDNNVQESKRLRRDEHTEPVIDDISNNEPAIAASRSRWSTEEHTRIINVCWGKGSDLYNLILSSNYKVAAKKIVSLGILPGRQEAAIKDKIIKIQALYPALKAYFAVTGGGGDADDDPAVIDNRLKKMARDPMSSEYTANLNLTLLKLWVKNRAWFDVIDERMRGKPNVNKSRDYRSGNLSPAPLRKRKSDHLTADDGESGANQDSDATPGIATLPTSKGHQSAVPEKPFGGKPAKKEPNTTTDALIAVSNFMTAKVESQRRSDLHRDKRLRLEQVEKRFVAAKDLLSNENISEELRQKAEDVVTKYVTGESAREIEEELTSPPSAPSHQLPSPLSSDEGEVSPQDSAPAPTAPTPATPIPSFVAHLPAGVTSFPIPSHQLPSSPSSDEGELSSPSTPEAFTPPLLPAPATSILSFVTHPPASVASFPIPSHQLPSPPSSDEGKPSLQDFVPAPTAPTPATSIPSFVTHPPASVASFHTPSHQLPSPPFSDKGGLSPQDSAPAPTAPTPAMSSYSFVAHTPASVTSFLTASHQLLSPPSSDEGEPSHKDSAPAPTAPTLATSIPSFVTHPLSSVTSFSTPSHQLLSPPSSDKGSCHRPTCPLPPPHFPANAAGRRIGICRQDRWQRPLCHNGLDDDGFN</sequence>
<name>A0ACB8Q593_9AGAM</name>
<dbReference type="EMBL" id="MU274158">
    <property type="protein sequence ID" value="KAI0026834.1"/>
    <property type="molecule type" value="Genomic_DNA"/>
</dbReference>
<reference evidence="1" key="1">
    <citation type="submission" date="2021-02" db="EMBL/GenBank/DDBJ databases">
        <authorList>
            <consortium name="DOE Joint Genome Institute"/>
            <person name="Ahrendt S."/>
            <person name="Looney B.P."/>
            <person name="Miyauchi S."/>
            <person name="Morin E."/>
            <person name="Drula E."/>
            <person name="Courty P.E."/>
            <person name="Chicoki N."/>
            <person name="Fauchery L."/>
            <person name="Kohler A."/>
            <person name="Kuo A."/>
            <person name="Labutti K."/>
            <person name="Pangilinan J."/>
            <person name="Lipzen A."/>
            <person name="Riley R."/>
            <person name="Andreopoulos W."/>
            <person name="He G."/>
            <person name="Johnson J."/>
            <person name="Barry K.W."/>
            <person name="Grigoriev I.V."/>
            <person name="Nagy L."/>
            <person name="Hibbett D."/>
            <person name="Henrissat B."/>
            <person name="Matheny P.B."/>
            <person name="Labbe J."/>
            <person name="Martin F."/>
        </authorList>
    </citation>
    <scope>NUCLEOTIDE SEQUENCE</scope>
    <source>
        <strain evidence="1">EC-137</strain>
    </source>
</reference>
<keyword evidence="2" id="KW-1185">Reference proteome</keyword>
<proteinExistence type="predicted"/>
<evidence type="ECO:0000313" key="2">
    <source>
        <dbReference type="Proteomes" id="UP000814128"/>
    </source>
</evidence>
<evidence type="ECO:0000313" key="1">
    <source>
        <dbReference type="EMBL" id="KAI0026834.1"/>
    </source>
</evidence>
<gene>
    <name evidence="1" type="ORF">K488DRAFT_91800</name>
</gene>
<organism evidence="1 2">
    <name type="scientific">Vararia minispora EC-137</name>
    <dbReference type="NCBI Taxonomy" id="1314806"/>
    <lineage>
        <taxon>Eukaryota</taxon>
        <taxon>Fungi</taxon>
        <taxon>Dikarya</taxon>
        <taxon>Basidiomycota</taxon>
        <taxon>Agaricomycotina</taxon>
        <taxon>Agaricomycetes</taxon>
        <taxon>Russulales</taxon>
        <taxon>Lachnocladiaceae</taxon>
        <taxon>Vararia</taxon>
    </lineage>
</organism>
<protein>
    <submittedName>
        <fullName evidence="1">Uncharacterized protein</fullName>
    </submittedName>
</protein>
<dbReference type="Proteomes" id="UP000814128">
    <property type="component" value="Unassembled WGS sequence"/>
</dbReference>
<accession>A0ACB8Q593</accession>